<keyword evidence="2" id="KW-1185">Reference proteome</keyword>
<evidence type="ECO:0000313" key="2">
    <source>
        <dbReference type="Proteomes" id="UP000247702"/>
    </source>
</evidence>
<accession>A0A2Z6RKN1</accession>
<name>A0A2Z6RKN1_9GLOM</name>
<evidence type="ECO:0000313" key="1">
    <source>
        <dbReference type="EMBL" id="GBB97709.1"/>
    </source>
</evidence>
<proteinExistence type="predicted"/>
<sequence>MSQLIGLIHPKIKEVLQTELHKKDQIKSAIVALCLYSIIKRKPDDTSEPIEVEKYHKGDMRAIFLEEDIEEYITRTIGEIDVQIEKTLKKGSDYILEQILEISIEAYPLHRALRGFYILLLRNIVKLDGIPMPTPICSRIFDKIEEMNPDISINVWEWNEESATPKPIIASKNFRRKQVIRLLALTDITKSEEGKYRQKNYFLWIKNPSRLIYGDSAHKEKKYLCDGCTQSSTESYNASERVNNFEEFKNYGRMINAPCVIIADFEADNKKCDEAYGESMRKLAEQKANSFCYLVHWINTGDVWGPFLYRGENATQEFVQRIDQELDADDVATISCRVGDVTYTLCNELIVDPDSSIVLRNVAKHLGLKIDKKKIIDLMEVANEFSVVPTEYDDNGKELSLFILGTQWQYRAGLEALNKRGI</sequence>
<organism evidence="1 2">
    <name type="scientific">Rhizophagus clarus</name>
    <dbReference type="NCBI Taxonomy" id="94130"/>
    <lineage>
        <taxon>Eukaryota</taxon>
        <taxon>Fungi</taxon>
        <taxon>Fungi incertae sedis</taxon>
        <taxon>Mucoromycota</taxon>
        <taxon>Glomeromycotina</taxon>
        <taxon>Glomeromycetes</taxon>
        <taxon>Glomerales</taxon>
        <taxon>Glomeraceae</taxon>
        <taxon>Rhizophagus</taxon>
    </lineage>
</organism>
<dbReference type="EMBL" id="BEXD01002276">
    <property type="protein sequence ID" value="GBB97709.1"/>
    <property type="molecule type" value="Genomic_DNA"/>
</dbReference>
<gene>
    <name evidence="1" type="ORF">RclHR1_30460001</name>
</gene>
<dbReference type="Proteomes" id="UP000247702">
    <property type="component" value="Unassembled WGS sequence"/>
</dbReference>
<reference evidence="1 2" key="1">
    <citation type="submission" date="2017-11" db="EMBL/GenBank/DDBJ databases">
        <title>The genome of Rhizophagus clarus HR1 reveals common genetic basis of auxotrophy among arbuscular mycorrhizal fungi.</title>
        <authorList>
            <person name="Kobayashi Y."/>
        </authorList>
    </citation>
    <scope>NUCLEOTIDE SEQUENCE [LARGE SCALE GENOMIC DNA]</scope>
    <source>
        <strain evidence="1 2">HR1</strain>
    </source>
</reference>
<dbReference type="AlphaFoldDB" id="A0A2Z6RKN1"/>
<comment type="caution">
    <text evidence="1">The sequence shown here is derived from an EMBL/GenBank/DDBJ whole genome shotgun (WGS) entry which is preliminary data.</text>
</comment>
<protein>
    <submittedName>
        <fullName evidence="1">Uncharacterized protein</fullName>
    </submittedName>
</protein>